<dbReference type="EMBL" id="BKCJ011457703">
    <property type="protein sequence ID" value="GFD35344.1"/>
    <property type="molecule type" value="Genomic_DNA"/>
</dbReference>
<gene>
    <name evidence="2" type="ORF">Tci_907313</name>
</gene>
<feature type="region of interest" description="Disordered" evidence="1">
    <location>
        <begin position="61"/>
        <end position="94"/>
    </location>
</feature>
<feature type="compositionally biased region" description="Polar residues" evidence="1">
    <location>
        <begin position="82"/>
        <end position="94"/>
    </location>
</feature>
<evidence type="ECO:0000256" key="1">
    <source>
        <dbReference type="SAM" id="MobiDB-lite"/>
    </source>
</evidence>
<dbReference type="AlphaFoldDB" id="A0A699VTV6"/>
<name>A0A699VTV6_TANCI</name>
<comment type="caution">
    <text evidence="2">The sequence shown here is derived from an EMBL/GenBank/DDBJ whole genome shotgun (WGS) entry which is preliminary data.</text>
</comment>
<proteinExistence type="predicted"/>
<sequence>MAQPTARNYAHRGTHKQYAPMTHQTSQRHTVPVAVLTQSKQVPITAVRLVTTAIPKVTVTRPRHAKPIVTKTNSPTRRHITHSPSPKVSNSPPIVTTLQASVVNAAQ</sequence>
<feature type="region of interest" description="Disordered" evidence="1">
    <location>
        <begin position="1"/>
        <end position="26"/>
    </location>
</feature>
<accession>A0A699VTV6</accession>
<evidence type="ECO:0000313" key="2">
    <source>
        <dbReference type="EMBL" id="GFD35344.1"/>
    </source>
</evidence>
<organism evidence="2">
    <name type="scientific">Tanacetum cinerariifolium</name>
    <name type="common">Dalmatian daisy</name>
    <name type="synonym">Chrysanthemum cinerariifolium</name>
    <dbReference type="NCBI Taxonomy" id="118510"/>
    <lineage>
        <taxon>Eukaryota</taxon>
        <taxon>Viridiplantae</taxon>
        <taxon>Streptophyta</taxon>
        <taxon>Embryophyta</taxon>
        <taxon>Tracheophyta</taxon>
        <taxon>Spermatophyta</taxon>
        <taxon>Magnoliopsida</taxon>
        <taxon>eudicotyledons</taxon>
        <taxon>Gunneridae</taxon>
        <taxon>Pentapetalae</taxon>
        <taxon>asterids</taxon>
        <taxon>campanulids</taxon>
        <taxon>Asterales</taxon>
        <taxon>Asteraceae</taxon>
        <taxon>Asteroideae</taxon>
        <taxon>Anthemideae</taxon>
        <taxon>Anthemidinae</taxon>
        <taxon>Tanacetum</taxon>
    </lineage>
</organism>
<reference evidence="2" key="1">
    <citation type="journal article" date="2019" name="Sci. Rep.">
        <title>Draft genome of Tanacetum cinerariifolium, the natural source of mosquito coil.</title>
        <authorList>
            <person name="Yamashiro T."/>
            <person name="Shiraishi A."/>
            <person name="Satake H."/>
            <person name="Nakayama K."/>
        </authorList>
    </citation>
    <scope>NUCLEOTIDE SEQUENCE</scope>
</reference>
<feature type="non-terminal residue" evidence="2">
    <location>
        <position position="107"/>
    </location>
</feature>
<protein>
    <submittedName>
        <fullName evidence="2">Uncharacterized protein</fullName>
    </submittedName>
</protein>